<evidence type="ECO:0000313" key="3">
    <source>
        <dbReference type="Proteomes" id="UP000190188"/>
    </source>
</evidence>
<feature type="region of interest" description="Disordered" evidence="1">
    <location>
        <begin position="1"/>
        <end position="32"/>
    </location>
</feature>
<feature type="compositionally biased region" description="Polar residues" evidence="1">
    <location>
        <begin position="19"/>
        <end position="32"/>
    </location>
</feature>
<reference evidence="2 3" key="1">
    <citation type="submission" date="2017-01" db="EMBL/GenBank/DDBJ databases">
        <title>Genome analysis of Paenibacillus selenitrireducens ES3-24.</title>
        <authorList>
            <person name="Xu D."/>
            <person name="Yao R."/>
            <person name="Zheng S."/>
        </authorList>
    </citation>
    <scope>NUCLEOTIDE SEQUENCE [LARGE SCALE GENOMIC DNA]</scope>
    <source>
        <strain evidence="2 3">ES3-24</strain>
    </source>
</reference>
<accession>A0A1T2X1A0</accession>
<keyword evidence="3" id="KW-1185">Reference proteome</keyword>
<gene>
    <name evidence="2" type="ORF">BVG16_27935</name>
</gene>
<sequence>MIYHQPFVQSPASLRGSDPSEQALEQQSDNQISPRDDVFHEFHYTWYHIPHHHGYHPGMCHPWVEQQAIMAHPWEYAHFPAMVQPLEHEQHPDMVHPWEHDHDPFMILPFMDHPWDPHMDEHFHPYPSSEWDCYLVDYHHDWFHPWDHPHAHGHHPWDDHHW</sequence>
<dbReference type="AlphaFoldDB" id="A0A1T2X1A0"/>
<evidence type="ECO:0000256" key="1">
    <source>
        <dbReference type="SAM" id="MobiDB-lite"/>
    </source>
</evidence>
<evidence type="ECO:0000313" key="2">
    <source>
        <dbReference type="EMBL" id="OPA73637.1"/>
    </source>
</evidence>
<name>A0A1T2X1A0_9BACL</name>
<dbReference type="Proteomes" id="UP000190188">
    <property type="component" value="Unassembled WGS sequence"/>
</dbReference>
<protein>
    <submittedName>
        <fullName evidence="2">Uncharacterized protein</fullName>
    </submittedName>
</protein>
<organism evidence="2 3">
    <name type="scientific">Paenibacillus selenitireducens</name>
    <dbReference type="NCBI Taxonomy" id="1324314"/>
    <lineage>
        <taxon>Bacteria</taxon>
        <taxon>Bacillati</taxon>
        <taxon>Bacillota</taxon>
        <taxon>Bacilli</taxon>
        <taxon>Bacillales</taxon>
        <taxon>Paenibacillaceae</taxon>
        <taxon>Paenibacillus</taxon>
    </lineage>
</organism>
<proteinExistence type="predicted"/>
<dbReference type="EMBL" id="MSZX01000015">
    <property type="protein sequence ID" value="OPA73637.1"/>
    <property type="molecule type" value="Genomic_DNA"/>
</dbReference>
<dbReference type="OrthoDB" id="2666798at2"/>
<comment type="caution">
    <text evidence="2">The sequence shown here is derived from an EMBL/GenBank/DDBJ whole genome shotgun (WGS) entry which is preliminary data.</text>
</comment>
<dbReference type="RefSeq" id="WP_078502484.1">
    <property type="nucleotide sequence ID" value="NZ_MSZX01000015.1"/>
</dbReference>